<dbReference type="Proteomes" id="UP000271974">
    <property type="component" value="Unassembled WGS sequence"/>
</dbReference>
<evidence type="ECO:0000256" key="4">
    <source>
        <dbReference type="ARBA" id="ARBA00023136"/>
    </source>
</evidence>
<dbReference type="GO" id="GO:0055085">
    <property type="term" value="P:transmembrane transport"/>
    <property type="evidence" value="ECO:0007669"/>
    <property type="project" value="InterPro"/>
</dbReference>
<accession>A0A433TT76</accession>
<dbReference type="CDD" id="cd07042">
    <property type="entry name" value="STAS_SulP_like_sulfate_transporter"/>
    <property type="match status" value="1"/>
</dbReference>
<feature type="region of interest" description="Disordered" evidence="5">
    <location>
        <begin position="612"/>
        <end position="639"/>
    </location>
</feature>
<feature type="compositionally biased region" description="Basic and acidic residues" evidence="5">
    <location>
        <begin position="630"/>
        <end position="639"/>
    </location>
</feature>
<feature type="transmembrane region" description="Helical" evidence="6">
    <location>
        <begin position="449"/>
        <end position="467"/>
    </location>
</feature>
<protein>
    <recommendedName>
        <fullName evidence="7">STAS domain-containing protein</fullName>
    </recommendedName>
</protein>
<evidence type="ECO:0000259" key="7">
    <source>
        <dbReference type="PROSITE" id="PS50801"/>
    </source>
</evidence>
<evidence type="ECO:0000256" key="6">
    <source>
        <dbReference type="SAM" id="Phobius"/>
    </source>
</evidence>
<feature type="transmembrane region" description="Helical" evidence="6">
    <location>
        <begin position="473"/>
        <end position="492"/>
    </location>
</feature>
<evidence type="ECO:0000256" key="1">
    <source>
        <dbReference type="ARBA" id="ARBA00004141"/>
    </source>
</evidence>
<dbReference type="Pfam" id="PF00916">
    <property type="entry name" value="Sulfate_transp"/>
    <property type="match status" value="1"/>
</dbReference>
<keyword evidence="2 6" id="KW-0812">Transmembrane</keyword>
<dbReference type="AlphaFoldDB" id="A0A433TT76"/>
<sequence length="755" mass="80049">MAKATHNYGSTRSDPDESKPLAEMSSSDHAMDLPTPDTPGLVDFENRFKDPEEKTPLSTRLRKLVRKQTAGCSAKSSVLGVFPIVGILRKYNVKEDLPNDLVAGVTAGVMMIPQGMAFAALSTLPPIVGLYISFFASATYAVMGTGRQVSWGCIAVLSIMMGQILDKYDASVEEDRPAACINGSLVTAAAADAGSNSEDPSDPLTARRMEVASGVTLVAALVVIVASRLGLSRVASLLSNSLITGFTVGIAFHVGTSQFKEILGVPVARQSGIGAIVKTWVEVLKKVPDTNVATLLTSIACILAIYLVKRFINEKYKQKLRVPIPIDLIVAVVATLVTEYARLHDDFDVRVVGNVTTGLPAPKLPDLGLSSSYIGDGLIIAVVAYTQTLALTKTFGLEHNYPVDPAQEMLAAGVVNLVCAVFSGYIAAGSVSRSMVQSGAGGRTQLASLVAAGLVLLVILLAGPYFHYLPKCVLSAIIVVSLRSMMLKLLTVPDMWRRAPLDCAVWVFTCTAVVVLNPDLGLLVSVLLSLLIVVLRSMVGPVAEAGQIQVGGGSLSVEIRSVRGYSAAATSPHAKIVKVKTPVYFVNSEAFVTGVYEKTGIYPLEIRKARKKAEAKSSKDQNSPGTYRKTNGDSAEKNGKLELEAEEDKSMQARHETSPGSSGQCGAALCPLVVLDAAHMAFVDLMGVQALQMVIKEMKSVDVEVLIAALPEGVIPLLKSTGFWAQHGDRLFLSVDAALASRLAAASRKQAESAH</sequence>
<keyword evidence="4 6" id="KW-0472">Membrane</keyword>
<dbReference type="PROSITE" id="PS50801">
    <property type="entry name" value="STAS"/>
    <property type="match status" value="1"/>
</dbReference>
<dbReference type="Pfam" id="PF01740">
    <property type="entry name" value="STAS"/>
    <property type="match status" value="1"/>
</dbReference>
<evidence type="ECO:0000313" key="8">
    <source>
        <dbReference type="EMBL" id="RUS84799.1"/>
    </source>
</evidence>
<comment type="caution">
    <text evidence="8">The sequence shown here is derived from an EMBL/GenBank/DDBJ whole genome shotgun (WGS) entry which is preliminary data.</text>
</comment>
<dbReference type="SUPFAM" id="SSF52091">
    <property type="entry name" value="SpoIIaa-like"/>
    <property type="match status" value="1"/>
</dbReference>
<evidence type="ECO:0000256" key="5">
    <source>
        <dbReference type="SAM" id="MobiDB-lite"/>
    </source>
</evidence>
<proteinExistence type="predicted"/>
<dbReference type="InterPro" id="IPR002645">
    <property type="entry name" value="STAS_dom"/>
</dbReference>
<feature type="region of interest" description="Disordered" evidence="5">
    <location>
        <begin position="1"/>
        <end position="40"/>
    </location>
</feature>
<dbReference type="InterPro" id="IPR001902">
    <property type="entry name" value="SLC26A/SulP_fam"/>
</dbReference>
<dbReference type="InterPro" id="IPR036513">
    <property type="entry name" value="STAS_dom_sf"/>
</dbReference>
<dbReference type="EMBL" id="RQTK01000192">
    <property type="protein sequence ID" value="RUS84799.1"/>
    <property type="molecule type" value="Genomic_DNA"/>
</dbReference>
<dbReference type="OrthoDB" id="288203at2759"/>
<feature type="compositionally biased region" description="Polar residues" evidence="5">
    <location>
        <begin position="620"/>
        <end position="629"/>
    </location>
</feature>
<dbReference type="InterPro" id="IPR011547">
    <property type="entry name" value="SLC26A/SulP_dom"/>
</dbReference>
<dbReference type="GO" id="GO:0016020">
    <property type="term" value="C:membrane"/>
    <property type="evidence" value="ECO:0007669"/>
    <property type="project" value="UniProtKB-SubCell"/>
</dbReference>
<feature type="transmembrane region" description="Helical" evidence="6">
    <location>
        <begin position="290"/>
        <end position="308"/>
    </location>
</feature>
<evidence type="ECO:0000313" key="9">
    <source>
        <dbReference type="Proteomes" id="UP000271974"/>
    </source>
</evidence>
<comment type="subcellular location">
    <subcellularLocation>
        <location evidence="1">Membrane</location>
        <topology evidence="1">Multi-pass membrane protein</topology>
    </subcellularLocation>
</comment>
<feature type="transmembrane region" description="Helical" evidence="6">
    <location>
        <begin position="118"/>
        <end position="143"/>
    </location>
</feature>
<feature type="transmembrane region" description="Helical" evidence="6">
    <location>
        <begin position="211"/>
        <end position="231"/>
    </location>
</feature>
<feature type="domain" description="STAS" evidence="7">
    <location>
        <begin position="564"/>
        <end position="742"/>
    </location>
</feature>
<name>A0A433TT76_ELYCH</name>
<keyword evidence="3 6" id="KW-1133">Transmembrane helix</keyword>
<keyword evidence="9" id="KW-1185">Reference proteome</keyword>
<organism evidence="8 9">
    <name type="scientific">Elysia chlorotica</name>
    <name type="common">Eastern emerald elysia</name>
    <name type="synonym">Sea slug</name>
    <dbReference type="NCBI Taxonomy" id="188477"/>
    <lineage>
        <taxon>Eukaryota</taxon>
        <taxon>Metazoa</taxon>
        <taxon>Spiralia</taxon>
        <taxon>Lophotrochozoa</taxon>
        <taxon>Mollusca</taxon>
        <taxon>Gastropoda</taxon>
        <taxon>Heterobranchia</taxon>
        <taxon>Euthyneura</taxon>
        <taxon>Panpulmonata</taxon>
        <taxon>Sacoglossa</taxon>
        <taxon>Placobranchoidea</taxon>
        <taxon>Plakobranchidae</taxon>
        <taxon>Elysia</taxon>
    </lineage>
</organism>
<gene>
    <name evidence="8" type="ORF">EGW08_007414</name>
</gene>
<dbReference type="PANTHER" id="PTHR11814">
    <property type="entry name" value="SULFATE TRANSPORTER"/>
    <property type="match status" value="1"/>
</dbReference>
<feature type="transmembrane region" description="Helical" evidence="6">
    <location>
        <begin position="522"/>
        <end position="539"/>
    </location>
</feature>
<evidence type="ECO:0000256" key="2">
    <source>
        <dbReference type="ARBA" id="ARBA00022692"/>
    </source>
</evidence>
<feature type="transmembrane region" description="Helical" evidence="6">
    <location>
        <begin position="409"/>
        <end position="428"/>
    </location>
</feature>
<dbReference type="NCBIfam" id="TIGR00815">
    <property type="entry name" value="sulP"/>
    <property type="match status" value="1"/>
</dbReference>
<dbReference type="Gene3D" id="3.30.750.24">
    <property type="entry name" value="STAS domain"/>
    <property type="match status" value="1"/>
</dbReference>
<evidence type="ECO:0000256" key="3">
    <source>
        <dbReference type="ARBA" id="ARBA00022989"/>
    </source>
</evidence>
<reference evidence="8 9" key="1">
    <citation type="submission" date="2019-01" db="EMBL/GenBank/DDBJ databases">
        <title>A draft genome assembly of the solar-powered sea slug Elysia chlorotica.</title>
        <authorList>
            <person name="Cai H."/>
            <person name="Li Q."/>
            <person name="Fang X."/>
            <person name="Li J."/>
            <person name="Curtis N.E."/>
            <person name="Altenburger A."/>
            <person name="Shibata T."/>
            <person name="Feng M."/>
            <person name="Maeda T."/>
            <person name="Schwartz J.A."/>
            <person name="Shigenobu S."/>
            <person name="Lundholm N."/>
            <person name="Nishiyama T."/>
            <person name="Yang H."/>
            <person name="Hasebe M."/>
            <person name="Li S."/>
            <person name="Pierce S.K."/>
            <person name="Wang J."/>
        </authorList>
    </citation>
    <scope>NUCLEOTIDE SEQUENCE [LARGE SCALE GENOMIC DNA]</scope>
    <source>
        <strain evidence="8">EC2010</strain>
        <tissue evidence="8">Whole organism of an adult</tissue>
    </source>
</reference>
<dbReference type="STRING" id="188477.A0A433TT76"/>